<evidence type="ECO:0000259" key="4">
    <source>
        <dbReference type="PROSITE" id="PS50937"/>
    </source>
</evidence>
<keyword evidence="2" id="KW-0238">DNA-binding</keyword>
<dbReference type="InterPro" id="IPR047057">
    <property type="entry name" value="MerR_fam"/>
</dbReference>
<dbReference type="PANTHER" id="PTHR30204:SF94">
    <property type="entry name" value="HEAVY METAL-DEPENDENT TRANSCRIPTIONAL REGULATOR HI_0293-RELATED"/>
    <property type="match status" value="1"/>
</dbReference>
<dbReference type="InterPro" id="IPR009061">
    <property type="entry name" value="DNA-bd_dom_put_sf"/>
</dbReference>
<dbReference type="AlphaFoldDB" id="A0A1T4SSJ4"/>
<dbReference type="RefSeq" id="WP_139374078.1">
    <property type="nucleotide sequence ID" value="NZ_FUWJ01000009.1"/>
</dbReference>
<dbReference type="STRING" id="225324.SAMN02745126_05037"/>
<evidence type="ECO:0000256" key="2">
    <source>
        <dbReference type="ARBA" id="ARBA00023125"/>
    </source>
</evidence>
<dbReference type="PROSITE" id="PS50937">
    <property type="entry name" value="HTH_MERR_2"/>
    <property type="match status" value="1"/>
</dbReference>
<evidence type="ECO:0000256" key="3">
    <source>
        <dbReference type="ARBA" id="ARBA00023163"/>
    </source>
</evidence>
<protein>
    <submittedName>
        <fullName evidence="5">MerR family transcriptional regulator, mercuric resistance operon regulatory protein</fullName>
    </submittedName>
</protein>
<sequence>MPAIAPATIDGLSQLADIDVDTIVKYEGLGLMPKPRLRSGRRTSTPYHQEHLDRLNFIRRALALGFSLEAVADLLGVRGGMRTCGDIYLIANRQLEEIRQRIAHLQQIEQQLAPLVEACPRIGDARGCPIWQALQEHPKQA</sequence>
<dbReference type="SUPFAM" id="SSF46955">
    <property type="entry name" value="Putative DNA-binding domain"/>
    <property type="match status" value="1"/>
</dbReference>
<dbReference type="Gene3D" id="1.10.1660.10">
    <property type="match status" value="1"/>
</dbReference>
<dbReference type="Pfam" id="PF09278">
    <property type="entry name" value="MerR-DNA-bind"/>
    <property type="match status" value="1"/>
</dbReference>
<keyword evidence="1" id="KW-0805">Transcription regulation</keyword>
<reference evidence="6" key="1">
    <citation type="submission" date="2017-02" db="EMBL/GenBank/DDBJ databases">
        <authorList>
            <person name="Varghese N."/>
            <person name="Submissions S."/>
        </authorList>
    </citation>
    <scope>NUCLEOTIDE SEQUENCE [LARGE SCALE GENOMIC DNA]</scope>
    <source>
        <strain evidence="6">ATCC 27094</strain>
    </source>
</reference>
<keyword evidence="3" id="KW-0804">Transcription</keyword>
<feature type="domain" description="HTH merR-type" evidence="4">
    <location>
        <begin position="12"/>
        <end position="77"/>
    </location>
</feature>
<dbReference type="GO" id="GO:0003677">
    <property type="term" value="F:DNA binding"/>
    <property type="evidence" value="ECO:0007669"/>
    <property type="project" value="UniProtKB-KW"/>
</dbReference>
<evidence type="ECO:0000256" key="1">
    <source>
        <dbReference type="ARBA" id="ARBA00023015"/>
    </source>
</evidence>
<evidence type="ECO:0000313" key="6">
    <source>
        <dbReference type="Proteomes" id="UP000190092"/>
    </source>
</evidence>
<keyword evidence="6" id="KW-1185">Reference proteome</keyword>
<dbReference type="InterPro" id="IPR015358">
    <property type="entry name" value="Tscrpt_reg_MerR_DNA-bd"/>
</dbReference>
<dbReference type="InterPro" id="IPR000551">
    <property type="entry name" value="MerR-type_HTH_dom"/>
</dbReference>
<proteinExistence type="predicted"/>
<dbReference type="GO" id="GO:0003700">
    <property type="term" value="F:DNA-binding transcription factor activity"/>
    <property type="evidence" value="ECO:0007669"/>
    <property type="project" value="InterPro"/>
</dbReference>
<dbReference type="PANTHER" id="PTHR30204">
    <property type="entry name" value="REDOX-CYCLING DRUG-SENSING TRANSCRIPTIONAL ACTIVATOR SOXR"/>
    <property type="match status" value="1"/>
</dbReference>
<dbReference type="SMART" id="SM00422">
    <property type="entry name" value="HTH_MERR"/>
    <property type="match status" value="1"/>
</dbReference>
<organism evidence="5 6">
    <name type="scientific">Enhydrobacter aerosaccus</name>
    <dbReference type="NCBI Taxonomy" id="225324"/>
    <lineage>
        <taxon>Bacteria</taxon>
        <taxon>Pseudomonadati</taxon>
        <taxon>Pseudomonadota</taxon>
        <taxon>Alphaproteobacteria</taxon>
        <taxon>Hyphomicrobiales</taxon>
        <taxon>Enhydrobacter</taxon>
    </lineage>
</organism>
<evidence type="ECO:0000313" key="5">
    <source>
        <dbReference type="EMBL" id="SKA30848.1"/>
    </source>
</evidence>
<gene>
    <name evidence="5" type="ORF">SAMN02745126_05037</name>
</gene>
<accession>A0A1T4SSJ4</accession>
<dbReference type="Proteomes" id="UP000190092">
    <property type="component" value="Unassembled WGS sequence"/>
</dbReference>
<dbReference type="OrthoDB" id="9802944at2"/>
<dbReference type="EMBL" id="FUWJ01000009">
    <property type="protein sequence ID" value="SKA30848.1"/>
    <property type="molecule type" value="Genomic_DNA"/>
</dbReference>
<name>A0A1T4SSJ4_9HYPH</name>